<evidence type="ECO:0000313" key="6">
    <source>
        <dbReference type="EMBL" id="ARN81758.1"/>
    </source>
</evidence>
<dbReference type="GO" id="GO:0042026">
    <property type="term" value="P:protein refolding"/>
    <property type="evidence" value="ECO:0007669"/>
    <property type="project" value="TreeGrafter"/>
</dbReference>
<dbReference type="STRING" id="655015.B1812_12460"/>
<dbReference type="CDD" id="cd00498">
    <property type="entry name" value="Hsp33"/>
    <property type="match status" value="1"/>
</dbReference>
<dbReference type="SUPFAM" id="SSF64397">
    <property type="entry name" value="Hsp33 domain"/>
    <property type="match status" value="1"/>
</dbReference>
<evidence type="ECO:0000256" key="4">
    <source>
        <dbReference type="ARBA" id="ARBA00023186"/>
    </source>
</evidence>
<proteinExistence type="predicted"/>
<dbReference type="PIRSF" id="PIRSF005261">
    <property type="entry name" value="Heat_shock_Hsp33"/>
    <property type="match status" value="1"/>
</dbReference>
<keyword evidence="7" id="KW-1185">Reference proteome</keyword>
<reference evidence="6 7" key="1">
    <citation type="submission" date="2017-02" db="EMBL/GenBank/DDBJ databases">
        <authorList>
            <person name="Peterson S.W."/>
        </authorList>
    </citation>
    <scope>NUCLEOTIDE SEQUENCE [LARGE SCALE GENOMIC DNA]</scope>
    <source>
        <strain evidence="6 7">S285</strain>
    </source>
</reference>
<evidence type="ECO:0000256" key="2">
    <source>
        <dbReference type="ARBA" id="ARBA00022833"/>
    </source>
</evidence>
<evidence type="ECO:0000256" key="1">
    <source>
        <dbReference type="ARBA" id="ARBA00022490"/>
    </source>
</evidence>
<dbReference type="InterPro" id="IPR016154">
    <property type="entry name" value="Heat_shock_Hsp33_C"/>
</dbReference>
<protein>
    <submittedName>
        <fullName evidence="6">Hsp33 family molecular chaperone</fullName>
    </submittedName>
</protein>
<dbReference type="GO" id="GO:0044183">
    <property type="term" value="F:protein folding chaperone"/>
    <property type="evidence" value="ECO:0007669"/>
    <property type="project" value="TreeGrafter"/>
</dbReference>
<organism evidence="6 7">
    <name type="scientific">Methylocystis bryophila</name>
    <dbReference type="NCBI Taxonomy" id="655015"/>
    <lineage>
        <taxon>Bacteria</taxon>
        <taxon>Pseudomonadati</taxon>
        <taxon>Pseudomonadota</taxon>
        <taxon>Alphaproteobacteria</taxon>
        <taxon>Hyphomicrobiales</taxon>
        <taxon>Methylocystaceae</taxon>
        <taxon>Methylocystis</taxon>
    </lineage>
</organism>
<keyword evidence="5" id="KW-0676">Redox-active center</keyword>
<accession>A0A1W6MVW4</accession>
<dbReference type="EMBL" id="CP019948">
    <property type="protein sequence ID" value="ARN81758.1"/>
    <property type="molecule type" value="Genomic_DNA"/>
</dbReference>
<dbReference type="Gene3D" id="1.10.287.480">
    <property type="entry name" value="helix hairpin bin"/>
    <property type="match status" value="1"/>
</dbReference>
<name>A0A1W6MVW4_9HYPH</name>
<keyword evidence="3" id="KW-1015">Disulfide bond</keyword>
<evidence type="ECO:0000256" key="5">
    <source>
        <dbReference type="ARBA" id="ARBA00023284"/>
    </source>
</evidence>
<evidence type="ECO:0000256" key="3">
    <source>
        <dbReference type="ARBA" id="ARBA00023157"/>
    </source>
</evidence>
<dbReference type="InterPro" id="IPR016153">
    <property type="entry name" value="Heat_shock_Hsp33_N"/>
</dbReference>
<dbReference type="Proteomes" id="UP000193978">
    <property type="component" value="Chromosome"/>
</dbReference>
<dbReference type="GO" id="GO:0051082">
    <property type="term" value="F:unfolded protein binding"/>
    <property type="evidence" value="ECO:0007669"/>
    <property type="project" value="InterPro"/>
</dbReference>
<dbReference type="KEGG" id="mbry:B1812_12460"/>
<dbReference type="AlphaFoldDB" id="A0A1W6MVW4"/>
<keyword evidence="1" id="KW-0963">Cytoplasm</keyword>
<dbReference type="Gene3D" id="3.90.1280.10">
    <property type="entry name" value="HSP33 redox switch-like"/>
    <property type="match status" value="1"/>
</dbReference>
<dbReference type="InterPro" id="IPR000397">
    <property type="entry name" value="Heat_shock_Hsp33"/>
</dbReference>
<dbReference type="Gene3D" id="3.55.30.10">
    <property type="entry name" value="Hsp33 domain"/>
    <property type="match status" value="1"/>
</dbReference>
<dbReference type="SUPFAM" id="SSF118352">
    <property type="entry name" value="HSP33 redox switch-like"/>
    <property type="match status" value="1"/>
</dbReference>
<dbReference type="NCBIfam" id="NF002386">
    <property type="entry name" value="PRK01402.1"/>
    <property type="match status" value="1"/>
</dbReference>
<gene>
    <name evidence="6" type="ORF">B1812_12460</name>
</gene>
<dbReference type="PANTHER" id="PTHR30111:SF1">
    <property type="entry name" value="33 KDA CHAPERONIN"/>
    <property type="match status" value="1"/>
</dbReference>
<dbReference type="InterPro" id="IPR023212">
    <property type="entry name" value="Hsp33_helix_hairpin_bin_dom_sf"/>
</dbReference>
<dbReference type="PANTHER" id="PTHR30111">
    <property type="entry name" value="33 KDA CHAPERONIN"/>
    <property type="match status" value="1"/>
</dbReference>
<dbReference type="GO" id="GO:0005737">
    <property type="term" value="C:cytoplasm"/>
    <property type="evidence" value="ECO:0007669"/>
    <property type="project" value="InterPro"/>
</dbReference>
<evidence type="ECO:0000313" key="7">
    <source>
        <dbReference type="Proteomes" id="UP000193978"/>
    </source>
</evidence>
<dbReference type="Pfam" id="PF01430">
    <property type="entry name" value="HSP33"/>
    <property type="match status" value="1"/>
</dbReference>
<keyword evidence="4" id="KW-0143">Chaperone</keyword>
<keyword evidence="2" id="KW-0862">Zinc</keyword>
<sequence length="306" mass="33578">MKGAPASRPVSNEPEDDSVLAFAVPGLDLRGRIVRLGPVVDEILTNYPYPESVARALGEGVALTALLGSMMTRHDRFQLQTRSDGAIDLLVVDYDPPGRLRGFARYEKEGEAPLGAPAELLGRGHMALTIENPEEDARHQGVVALEGEGLALAAFEYFRQSEQIPSFLRLAVAEVVEPRGRRWRAGGILLQFLPPRGASLIESTGEVPDSWNEGVALATTIADHELVDPSLSAERLLYRLFHERGVTVETARPLKAGCRCTDERVENMLKSFSSQDRADMVGDDGRIVVTCEFCNRRRIYDPAALD</sequence>